<evidence type="ECO:0000256" key="1">
    <source>
        <dbReference type="SAM" id="Phobius"/>
    </source>
</evidence>
<sequence length="158" mass="17385">MVNERGYFRLTSKSTVDVMTRNISAASIAGMQARPPLPQRRLDAPQRFLLACGLLLIASGVFHGIVLLVTNGSFDGPLSWRKPLLFGLSFGITAVTIALVALPLRLRRSVSWLEVGVLILALLLLVGSGVATLAAVNWHKLQHLRLKTTRRLSYEMRL</sequence>
<proteinExistence type="predicted"/>
<feature type="transmembrane region" description="Helical" evidence="1">
    <location>
        <begin position="48"/>
        <end position="69"/>
    </location>
</feature>
<dbReference type="Proteomes" id="UP000319746">
    <property type="component" value="Unassembled WGS sequence"/>
</dbReference>
<keyword evidence="3" id="KW-1185">Reference proteome</keyword>
<comment type="caution">
    <text evidence="2">The sequence shown here is derived from an EMBL/GenBank/DDBJ whole genome shotgun (WGS) entry which is preliminary data.</text>
</comment>
<feature type="transmembrane region" description="Helical" evidence="1">
    <location>
        <begin position="84"/>
        <end position="104"/>
    </location>
</feature>
<dbReference type="EMBL" id="VFOU01000004">
    <property type="protein sequence ID" value="TQL66018.1"/>
    <property type="molecule type" value="Genomic_DNA"/>
</dbReference>
<reference evidence="2 3" key="1">
    <citation type="submission" date="2019-06" db="EMBL/GenBank/DDBJ databases">
        <title>Sequencing the genomes of 1000 actinobacteria strains.</title>
        <authorList>
            <person name="Klenk H.-P."/>
        </authorList>
    </citation>
    <scope>NUCLEOTIDE SEQUENCE [LARGE SCALE GENOMIC DNA]</scope>
    <source>
        <strain evidence="2 3">DSM 24083</strain>
    </source>
</reference>
<gene>
    <name evidence="2" type="ORF">FB556_2495</name>
</gene>
<keyword evidence="1" id="KW-0472">Membrane</keyword>
<feature type="transmembrane region" description="Helical" evidence="1">
    <location>
        <begin position="116"/>
        <end position="136"/>
    </location>
</feature>
<evidence type="ECO:0000313" key="3">
    <source>
        <dbReference type="Proteomes" id="UP000319746"/>
    </source>
</evidence>
<dbReference type="AlphaFoldDB" id="A0A543A099"/>
<evidence type="ECO:0000313" key="2">
    <source>
        <dbReference type="EMBL" id="TQL66018.1"/>
    </source>
</evidence>
<protein>
    <submittedName>
        <fullName evidence="2">Uncharacterized protein</fullName>
    </submittedName>
</protein>
<name>A0A543A099_9MICC</name>
<accession>A0A543A099</accession>
<organism evidence="2 3">
    <name type="scientific">Enteractinococcus coprophilus</name>
    <dbReference type="NCBI Taxonomy" id="1027633"/>
    <lineage>
        <taxon>Bacteria</taxon>
        <taxon>Bacillati</taxon>
        <taxon>Actinomycetota</taxon>
        <taxon>Actinomycetes</taxon>
        <taxon>Micrococcales</taxon>
        <taxon>Micrococcaceae</taxon>
    </lineage>
</organism>
<keyword evidence="1" id="KW-0812">Transmembrane</keyword>
<keyword evidence="1" id="KW-1133">Transmembrane helix</keyword>